<name>A0AA88M7S6_TACVA</name>
<dbReference type="InterPro" id="IPR013083">
    <property type="entry name" value="Znf_RING/FYVE/PHD"/>
</dbReference>
<dbReference type="SMART" id="SM00184">
    <property type="entry name" value="RING"/>
    <property type="match status" value="1"/>
</dbReference>
<keyword evidence="3 6" id="KW-0863">Zinc-finger</keyword>
<dbReference type="InterPro" id="IPR043136">
    <property type="entry name" value="B30.2/SPRY_sf"/>
</dbReference>
<evidence type="ECO:0000313" key="12">
    <source>
        <dbReference type="Proteomes" id="UP001187315"/>
    </source>
</evidence>
<dbReference type="Gene3D" id="2.60.120.920">
    <property type="match status" value="1"/>
</dbReference>
<evidence type="ECO:0000256" key="2">
    <source>
        <dbReference type="ARBA" id="ARBA00022723"/>
    </source>
</evidence>
<evidence type="ECO:0000256" key="1">
    <source>
        <dbReference type="ARBA" id="ARBA00022588"/>
    </source>
</evidence>
<dbReference type="InterPro" id="IPR006574">
    <property type="entry name" value="PRY"/>
</dbReference>
<dbReference type="CDD" id="cd16040">
    <property type="entry name" value="SPRY_PRY_SNTX"/>
    <property type="match status" value="1"/>
</dbReference>
<dbReference type="PROSITE" id="PS50089">
    <property type="entry name" value="ZF_RING_2"/>
    <property type="match status" value="1"/>
</dbReference>
<gene>
    <name evidence="11" type="ORF">Q7C36_016946</name>
</gene>
<evidence type="ECO:0000259" key="9">
    <source>
        <dbReference type="PROSITE" id="PS50119"/>
    </source>
</evidence>
<dbReference type="CDD" id="cd19769">
    <property type="entry name" value="Bbox2_TRIM16-like"/>
    <property type="match status" value="1"/>
</dbReference>
<evidence type="ECO:0000256" key="3">
    <source>
        <dbReference type="ARBA" id="ARBA00022771"/>
    </source>
</evidence>
<dbReference type="SUPFAM" id="SSF57850">
    <property type="entry name" value="RING/U-box"/>
    <property type="match status" value="1"/>
</dbReference>
<dbReference type="InterPro" id="IPR001841">
    <property type="entry name" value="Znf_RING"/>
</dbReference>
<keyword evidence="12" id="KW-1185">Reference proteome</keyword>
<dbReference type="Gene3D" id="4.10.830.40">
    <property type="match status" value="1"/>
</dbReference>
<evidence type="ECO:0000313" key="11">
    <source>
        <dbReference type="EMBL" id="KAK2831860.1"/>
    </source>
</evidence>
<dbReference type="InterPro" id="IPR001870">
    <property type="entry name" value="B30.2/SPRY"/>
</dbReference>
<dbReference type="InterPro" id="IPR003879">
    <property type="entry name" value="Butyrophylin_SPRY"/>
</dbReference>
<feature type="coiled-coil region" evidence="7">
    <location>
        <begin position="191"/>
        <end position="296"/>
    </location>
</feature>
<dbReference type="Gene3D" id="3.30.40.10">
    <property type="entry name" value="Zinc/RING finger domain, C3HC4 (zinc finger)"/>
    <property type="match status" value="1"/>
</dbReference>
<dbReference type="SMART" id="SM00589">
    <property type="entry name" value="PRY"/>
    <property type="match status" value="1"/>
</dbReference>
<dbReference type="PROSITE" id="PS50119">
    <property type="entry name" value="ZF_BBOX"/>
    <property type="match status" value="1"/>
</dbReference>
<dbReference type="PANTHER" id="PTHR25465">
    <property type="entry name" value="B-BOX DOMAIN CONTAINING"/>
    <property type="match status" value="1"/>
</dbReference>
<dbReference type="Pfam" id="PF00622">
    <property type="entry name" value="SPRY"/>
    <property type="match status" value="1"/>
</dbReference>
<keyword evidence="4" id="KW-0862">Zinc</keyword>
<dbReference type="InterPro" id="IPR017907">
    <property type="entry name" value="Znf_RING_CS"/>
</dbReference>
<dbReference type="EMBL" id="JAVHJS010000017">
    <property type="protein sequence ID" value="KAK2831860.1"/>
    <property type="molecule type" value="Genomic_DNA"/>
</dbReference>
<dbReference type="Pfam" id="PF13765">
    <property type="entry name" value="PRY"/>
    <property type="match status" value="1"/>
</dbReference>
<keyword evidence="7" id="KW-0175">Coiled coil</keyword>
<accession>A0AA88M7S6</accession>
<dbReference type="PROSITE" id="PS50188">
    <property type="entry name" value="B302_SPRY"/>
    <property type="match status" value="1"/>
</dbReference>
<proteinExistence type="predicted"/>
<evidence type="ECO:0008006" key="13">
    <source>
        <dbReference type="Google" id="ProtNLM"/>
    </source>
</evidence>
<dbReference type="SMART" id="SM00449">
    <property type="entry name" value="SPRY"/>
    <property type="match status" value="1"/>
</dbReference>
<dbReference type="InterPro" id="IPR003877">
    <property type="entry name" value="SPRY_dom"/>
</dbReference>
<feature type="domain" description="B box-type" evidence="9">
    <location>
        <begin position="149"/>
        <end position="189"/>
    </location>
</feature>
<dbReference type="GO" id="GO:0008270">
    <property type="term" value="F:zinc ion binding"/>
    <property type="evidence" value="ECO:0007669"/>
    <property type="project" value="UniProtKB-KW"/>
</dbReference>
<dbReference type="PRINTS" id="PR01407">
    <property type="entry name" value="BUTYPHLNCDUF"/>
</dbReference>
<evidence type="ECO:0000256" key="7">
    <source>
        <dbReference type="SAM" id="Coils"/>
    </source>
</evidence>
<dbReference type="PROSITE" id="PS00518">
    <property type="entry name" value="ZF_RING_1"/>
    <property type="match status" value="1"/>
</dbReference>
<dbReference type="GO" id="GO:0005737">
    <property type="term" value="C:cytoplasm"/>
    <property type="evidence" value="ECO:0007669"/>
    <property type="project" value="UniProtKB-ARBA"/>
</dbReference>
<reference evidence="11" key="1">
    <citation type="submission" date="2023-08" db="EMBL/GenBank/DDBJ databases">
        <title>Pelteobagrus vachellii genome.</title>
        <authorList>
            <person name="Liu H."/>
        </authorList>
    </citation>
    <scope>NUCLEOTIDE SEQUENCE</scope>
    <source>
        <strain evidence="11">PRFRI_2022a</strain>
        <tissue evidence="11">Muscle</tissue>
    </source>
</reference>
<feature type="domain" description="B30.2/SPRY" evidence="10">
    <location>
        <begin position="364"/>
        <end position="553"/>
    </location>
</feature>
<evidence type="ECO:0000259" key="8">
    <source>
        <dbReference type="PROSITE" id="PS50089"/>
    </source>
</evidence>
<dbReference type="InterPro" id="IPR058030">
    <property type="entry name" value="TRIM8/14/16/25/29/45/65_CC"/>
</dbReference>
<dbReference type="InterPro" id="IPR000315">
    <property type="entry name" value="Znf_B-box"/>
</dbReference>
<evidence type="ECO:0000256" key="6">
    <source>
        <dbReference type="PROSITE-ProRule" id="PRU00024"/>
    </source>
</evidence>
<dbReference type="InterPro" id="IPR051051">
    <property type="entry name" value="E3_ubiq-ligase_TRIM/RNF"/>
</dbReference>
<dbReference type="SUPFAM" id="SSF49899">
    <property type="entry name" value="Concanavalin A-like lectins/glucanases"/>
    <property type="match status" value="1"/>
</dbReference>
<evidence type="ECO:0000259" key="10">
    <source>
        <dbReference type="PROSITE" id="PS50188"/>
    </source>
</evidence>
<evidence type="ECO:0000256" key="4">
    <source>
        <dbReference type="ARBA" id="ARBA00022833"/>
    </source>
</evidence>
<dbReference type="Proteomes" id="UP001187315">
    <property type="component" value="Unassembled WGS sequence"/>
</dbReference>
<dbReference type="SUPFAM" id="SSF57845">
    <property type="entry name" value="B-box zinc-binding domain"/>
    <property type="match status" value="1"/>
</dbReference>
<organism evidence="11 12">
    <name type="scientific">Tachysurus vachellii</name>
    <name type="common">Darkbarbel catfish</name>
    <name type="synonym">Pelteobagrus vachellii</name>
    <dbReference type="NCBI Taxonomy" id="175792"/>
    <lineage>
        <taxon>Eukaryota</taxon>
        <taxon>Metazoa</taxon>
        <taxon>Chordata</taxon>
        <taxon>Craniata</taxon>
        <taxon>Vertebrata</taxon>
        <taxon>Euteleostomi</taxon>
        <taxon>Actinopterygii</taxon>
        <taxon>Neopterygii</taxon>
        <taxon>Teleostei</taxon>
        <taxon>Ostariophysi</taxon>
        <taxon>Siluriformes</taxon>
        <taxon>Bagridae</taxon>
        <taxon>Tachysurus</taxon>
    </lineage>
</organism>
<comment type="caution">
    <text evidence="11">The sequence shown here is derived from an EMBL/GenBank/DDBJ whole genome shotgun (WGS) entry which is preliminary data.</text>
</comment>
<dbReference type="PANTHER" id="PTHR25465:SF5">
    <property type="entry name" value="E3 UBIQUITIN_ISG15 LIGASE TRIM25-RELATED"/>
    <property type="match status" value="1"/>
</dbReference>
<dbReference type="Pfam" id="PF00643">
    <property type="entry name" value="zf-B_box"/>
    <property type="match status" value="1"/>
</dbReference>
<dbReference type="Pfam" id="PF15227">
    <property type="entry name" value="zf-C3HC4_4"/>
    <property type="match status" value="1"/>
</dbReference>
<sequence>MAEASISVGQDHFICPVCLDLLNDPVTTPCGHSFCKVCINGCWDQEDVNGVYSCPQCRETFTPRPVLRRNNMLAEVVEKLKKTELQAASPAHCYAGPGDVECDFCTGRKHKAVKSCLVCQASYCEEHLKPHYQSPAFKKHKLVEACAELQEKICSEHDKLMEIYCRTDQSFICYLCTMDQHKGHDTVSAKAERTKKQIELKEDQIKSQQRIQEKQKKVQELKQTVDIIKMRSQAAVDDSERIFTEMISSMEKKRSEVTELIKAQEKADVSRAERLLNQLEQEIADLKRRVTELEQLSHTHDDLHFLQSFPSLCVSPGCDDSPSFTVNQHLSFDGVRKSLSDLKKRVEQICEEEFNKIRPQAAAVQMILPSEPKSREDFLQYFCYLTLDLNTAHPELILSEKNRVVRWSETQQRYSDHPERFDSWPQVLCKESVCGRCYWEVERSGDVDISVSYKEISRKGDGIECLFGLNSQSWSLWCSSSVSFWHNSINTELRVPSSSRIGVYVDHSAGTLSFYSVSDTMRLLHRVHTTFTQPLYAGVWMGNKSYVRFCDLK</sequence>
<feature type="domain" description="RING-type" evidence="8">
    <location>
        <begin position="15"/>
        <end position="58"/>
    </location>
</feature>
<keyword evidence="5" id="KW-0391">Immunity</keyword>
<dbReference type="InterPro" id="IPR013320">
    <property type="entry name" value="ConA-like_dom_sf"/>
</dbReference>
<protein>
    <recommendedName>
        <fullName evidence="13">Tripartite motif-containing protein 16-like</fullName>
    </recommendedName>
</protein>
<dbReference type="Pfam" id="PF25600">
    <property type="entry name" value="TRIM_CC"/>
    <property type="match status" value="1"/>
</dbReference>
<dbReference type="SMART" id="SM00336">
    <property type="entry name" value="BBOX"/>
    <property type="match status" value="1"/>
</dbReference>
<dbReference type="AlphaFoldDB" id="A0AA88M7S6"/>
<dbReference type="GO" id="GO:0045087">
    <property type="term" value="P:innate immune response"/>
    <property type="evidence" value="ECO:0007669"/>
    <property type="project" value="UniProtKB-KW"/>
</dbReference>
<keyword evidence="2" id="KW-0479">Metal-binding</keyword>
<dbReference type="Gene3D" id="3.30.160.60">
    <property type="entry name" value="Classic Zinc Finger"/>
    <property type="match status" value="1"/>
</dbReference>
<keyword evidence="1" id="KW-0399">Innate immunity</keyword>
<evidence type="ECO:0000256" key="5">
    <source>
        <dbReference type="ARBA" id="ARBA00022859"/>
    </source>
</evidence>